<reference evidence="2 3" key="1">
    <citation type="submission" date="2020-08" db="EMBL/GenBank/DDBJ databases">
        <title>Whole genome shotgun sequence of Actinocatenispora thailandica NBRC 105041.</title>
        <authorList>
            <person name="Komaki H."/>
            <person name="Tamura T."/>
        </authorList>
    </citation>
    <scope>NUCLEOTIDE SEQUENCE [LARGE SCALE GENOMIC DNA]</scope>
    <source>
        <strain evidence="2 3">NBRC 105041</strain>
    </source>
</reference>
<proteinExistence type="predicted"/>
<accession>A0A7R7DKN1</accession>
<feature type="region of interest" description="Disordered" evidence="1">
    <location>
        <begin position="41"/>
        <end position="72"/>
    </location>
</feature>
<evidence type="ECO:0000313" key="2">
    <source>
        <dbReference type="EMBL" id="BCJ33357.1"/>
    </source>
</evidence>
<dbReference type="AlphaFoldDB" id="A0A7R7DKN1"/>
<name>A0A7R7DKN1_9ACTN</name>
<sequence>MPALPDGWALRYDYGLTIGGRQAVPDLVVFDVERGSGDSARFGAGGRGAVPDRAAQPGAVSDTGKTTGAVGR</sequence>
<dbReference type="KEGG" id="atl:Athai_08600"/>
<gene>
    <name evidence="2" type="ORF">Athai_08600</name>
</gene>
<keyword evidence="3" id="KW-1185">Reference proteome</keyword>
<dbReference type="Proteomes" id="UP000611640">
    <property type="component" value="Chromosome"/>
</dbReference>
<evidence type="ECO:0000256" key="1">
    <source>
        <dbReference type="SAM" id="MobiDB-lite"/>
    </source>
</evidence>
<dbReference type="EMBL" id="AP023355">
    <property type="protein sequence ID" value="BCJ33357.1"/>
    <property type="molecule type" value="Genomic_DNA"/>
</dbReference>
<evidence type="ECO:0000313" key="3">
    <source>
        <dbReference type="Proteomes" id="UP000611640"/>
    </source>
</evidence>
<organism evidence="2 3">
    <name type="scientific">Actinocatenispora thailandica</name>
    <dbReference type="NCBI Taxonomy" id="227318"/>
    <lineage>
        <taxon>Bacteria</taxon>
        <taxon>Bacillati</taxon>
        <taxon>Actinomycetota</taxon>
        <taxon>Actinomycetes</taxon>
        <taxon>Micromonosporales</taxon>
        <taxon>Micromonosporaceae</taxon>
        <taxon>Actinocatenispora</taxon>
    </lineage>
</organism>
<protein>
    <submittedName>
        <fullName evidence="2">Uncharacterized protein</fullName>
    </submittedName>
</protein>